<sequence>MKQEAIQKKVTKTASEFKIELISTVLQKDVFLFCNETGRFSDNYFDLLPNMKKVVDFETTHTENILFKTKSVNSLIRQ</sequence>
<dbReference type="AlphaFoldDB" id="A0A316DS76"/>
<dbReference type="InterPro" id="IPR013783">
    <property type="entry name" value="Ig-like_fold"/>
</dbReference>
<dbReference type="OrthoDB" id="9801077at2"/>
<evidence type="ECO:0000259" key="1">
    <source>
        <dbReference type="Pfam" id="PF17753"/>
    </source>
</evidence>
<dbReference type="EMBL" id="QGGP01000001">
    <property type="protein sequence ID" value="PWK20874.1"/>
    <property type="molecule type" value="Genomic_DNA"/>
</dbReference>
<name>A0A316DS76_9FLAO</name>
<reference evidence="2 3" key="1">
    <citation type="submission" date="2018-05" db="EMBL/GenBank/DDBJ databases">
        <title>Genomic Encyclopedia of Archaeal and Bacterial Type Strains, Phase II (KMG-II): from individual species to whole genera.</title>
        <authorList>
            <person name="Goeker M."/>
        </authorList>
    </citation>
    <scope>NUCLEOTIDE SEQUENCE [LARGE SCALE GENOMIC DNA]</scope>
    <source>
        <strain evidence="2 3">DSM 22637</strain>
    </source>
</reference>
<dbReference type="Proteomes" id="UP000245430">
    <property type="component" value="Unassembled WGS sequence"/>
</dbReference>
<proteinExistence type="predicted"/>
<organism evidence="2 3">
    <name type="scientific">Xanthomarina spongicola</name>
    <dbReference type="NCBI Taxonomy" id="570520"/>
    <lineage>
        <taxon>Bacteria</taxon>
        <taxon>Pseudomonadati</taxon>
        <taxon>Bacteroidota</taxon>
        <taxon>Flavobacteriia</taxon>
        <taxon>Flavobacteriales</taxon>
        <taxon>Flavobacteriaceae</taxon>
        <taxon>Xanthomarina</taxon>
    </lineage>
</organism>
<feature type="domain" description="Beta-mannosidase Ig-fold" evidence="1">
    <location>
        <begin position="3"/>
        <end position="69"/>
    </location>
</feature>
<accession>A0A316DS76</accession>
<comment type="caution">
    <text evidence="2">The sequence shown here is derived from an EMBL/GenBank/DDBJ whole genome shotgun (WGS) entry which is preliminary data.</text>
</comment>
<keyword evidence="3" id="KW-1185">Reference proteome</keyword>
<dbReference type="Gene3D" id="2.60.40.10">
    <property type="entry name" value="Immunoglobulins"/>
    <property type="match status" value="1"/>
</dbReference>
<protein>
    <submittedName>
        <fullName evidence="2">Beta-mannosidase</fullName>
    </submittedName>
</protein>
<dbReference type="Pfam" id="PF17753">
    <property type="entry name" value="Ig_mannosidase"/>
    <property type="match status" value="1"/>
</dbReference>
<evidence type="ECO:0000313" key="2">
    <source>
        <dbReference type="EMBL" id="PWK20874.1"/>
    </source>
</evidence>
<dbReference type="SUPFAM" id="SSF49303">
    <property type="entry name" value="beta-Galactosidase/glucuronidase domain"/>
    <property type="match status" value="1"/>
</dbReference>
<gene>
    <name evidence="2" type="ORF">LX78_00580</name>
</gene>
<dbReference type="InterPro" id="IPR041625">
    <property type="entry name" value="Beta-mannosidase_Ig"/>
</dbReference>
<dbReference type="InterPro" id="IPR036156">
    <property type="entry name" value="Beta-gal/glucu_dom_sf"/>
</dbReference>
<dbReference type="RefSeq" id="WP_109681125.1">
    <property type="nucleotide sequence ID" value="NZ_QGGP01000001.1"/>
</dbReference>
<evidence type="ECO:0000313" key="3">
    <source>
        <dbReference type="Proteomes" id="UP000245430"/>
    </source>
</evidence>